<keyword evidence="1" id="KW-0732">Signal</keyword>
<organism evidence="2 3">
    <name type="scientific">Elysia marginata</name>
    <dbReference type="NCBI Taxonomy" id="1093978"/>
    <lineage>
        <taxon>Eukaryota</taxon>
        <taxon>Metazoa</taxon>
        <taxon>Spiralia</taxon>
        <taxon>Lophotrochozoa</taxon>
        <taxon>Mollusca</taxon>
        <taxon>Gastropoda</taxon>
        <taxon>Heterobranchia</taxon>
        <taxon>Euthyneura</taxon>
        <taxon>Panpulmonata</taxon>
        <taxon>Sacoglossa</taxon>
        <taxon>Placobranchoidea</taxon>
        <taxon>Plakobranchidae</taxon>
        <taxon>Elysia</taxon>
    </lineage>
</organism>
<comment type="caution">
    <text evidence="2">The sequence shown here is derived from an EMBL/GenBank/DDBJ whole genome shotgun (WGS) entry which is preliminary data.</text>
</comment>
<feature type="chain" id="PRO_5043685742" description="Secreted protein" evidence="1">
    <location>
        <begin position="19"/>
        <end position="111"/>
    </location>
</feature>
<evidence type="ECO:0000256" key="1">
    <source>
        <dbReference type="SAM" id="SignalP"/>
    </source>
</evidence>
<dbReference type="AlphaFoldDB" id="A0AAV4G8G3"/>
<dbReference type="Proteomes" id="UP000762676">
    <property type="component" value="Unassembled WGS sequence"/>
</dbReference>
<accession>A0AAV4G8G3</accession>
<gene>
    <name evidence="2" type="ORF">ElyMa_004073700</name>
</gene>
<sequence length="111" mass="13094">MKMWRCMVSLVFLQRRSALRRCCLATLMHNENHGETGRCEIVRACYGRSWSKVLRRVLSRQSADIVLLFKVFRASWTSVENFDGSSIFQFLDVTVRFVFEGFWVFRSTLSK</sequence>
<keyword evidence="3" id="KW-1185">Reference proteome</keyword>
<reference evidence="2 3" key="1">
    <citation type="journal article" date="2021" name="Elife">
        <title>Chloroplast acquisition without the gene transfer in kleptoplastic sea slugs, Plakobranchus ocellatus.</title>
        <authorList>
            <person name="Maeda T."/>
            <person name="Takahashi S."/>
            <person name="Yoshida T."/>
            <person name="Shimamura S."/>
            <person name="Takaki Y."/>
            <person name="Nagai Y."/>
            <person name="Toyoda A."/>
            <person name="Suzuki Y."/>
            <person name="Arimoto A."/>
            <person name="Ishii H."/>
            <person name="Satoh N."/>
            <person name="Nishiyama T."/>
            <person name="Hasebe M."/>
            <person name="Maruyama T."/>
            <person name="Minagawa J."/>
            <person name="Obokata J."/>
            <person name="Shigenobu S."/>
        </authorList>
    </citation>
    <scope>NUCLEOTIDE SEQUENCE [LARGE SCALE GENOMIC DNA]</scope>
</reference>
<name>A0AAV4G8G3_9GAST</name>
<proteinExistence type="predicted"/>
<protein>
    <recommendedName>
        <fullName evidence="4">Secreted protein</fullName>
    </recommendedName>
</protein>
<evidence type="ECO:0008006" key="4">
    <source>
        <dbReference type="Google" id="ProtNLM"/>
    </source>
</evidence>
<feature type="signal peptide" evidence="1">
    <location>
        <begin position="1"/>
        <end position="18"/>
    </location>
</feature>
<dbReference type="EMBL" id="BMAT01008276">
    <property type="protein sequence ID" value="GFR81564.1"/>
    <property type="molecule type" value="Genomic_DNA"/>
</dbReference>
<evidence type="ECO:0000313" key="3">
    <source>
        <dbReference type="Proteomes" id="UP000762676"/>
    </source>
</evidence>
<evidence type="ECO:0000313" key="2">
    <source>
        <dbReference type="EMBL" id="GFR81564.1"/>
    </source>
</evidence>